<dbReference type="Proteomes" id="UP000677228">
    <property type="component" value="Unassembled WGS sequence"/>
</dbReference>
<evidence type="ECO:0000313" key="10">
    <source>
        <dbReference type="Proteomes" id="UP000663829"/>
    </source>
</evidence>
<evidence type="ECO:0000313" key="9">
    <source>
        <dbReference type="EMBL" id="CAF3868274.1"/>
    </source>
</evidence>
<dbReference type="EMBL" id="CAJNOQ010003017">
    <property type="protein sequence ID" value="CAF0991054.1"/>
    <property type="molecule type" value="Genomic_DNA"/>
</dbReference>
<evidence type="ECO:0000313" key="6">
    <source>
        <dbReference type="EMBL" id="CAF0991054.1"/>
    </source>
</evidence>
<accession>A0A814G341</accession>
<keyword evidence="2" id="KW-0862">Zinc</keyword>
<evidence type="ECO:0000259" key="5">
    <source>
        <dbReference type="PROSITE" id="PS50089"/>
    </source>
</evidence>
<proteinExistence type="predicted"/>
<comment type="caution">
    <text evidence="6">The sequence shown here is derived from an EMBL/GenBank/DDBJ whole genome shotgun (WGS) entry which is preliminary data.</text>
</comment>
<evidence type="ECO:0000256" key="2">
    <source>
        <dbReference type="ARBA" id="ARBA00022833"/>
    </source>
</evidence>
<dbReference type="InterPro" id="IPR013083">
    <property type="entry name" value="Znf_RING/FYVE/PHD"/>
</dbReference>
<dbReference type="Proteomes" id="UP000682733">
    <property type="component" value="Unassembled WGS sequence"/>
</dbReference>
<dbReference type="PANTHER" id="PTHR10131">
    <property type="entry name" value="TNF RECEPTOR ASSOCIATED FACTOR"/>
    <property type="match status" value="1"/>
</dbReference>
<dbReference type="PROSITE" id="PS50089">
    <property type="entry name" value="ZF_RING_2"/>
    <property type="match status" value="1"/>
</dbReference>
<dbReference type="EMBL" id="CAJOBA010010858">
    <property type="protein sequence ID" value="CAF3868274.1"/>
    <property type="molecule type" value="Genomic_DNA"/>
</dbReference>
<evidence type="ECO:0000256" key="3">
    <source>
        <dbReference type="PROSITE-ProRule" id="PRU00175"/>
    </source>
</evidence>
<evidence type="ECO:0000256" key="1">
    <source>
        <dbReference type="ARBA" id="ARBA00022771"/>
    </source>
</evidence>
<dbReference type="EMBL" id="CAJNOK010010059">
    <property type="protein sequence ID" value="CAF1105247.1"/>
    <property type="molecule type" value="Genomic_DNA"/>
</dbReference>
<dbReference type="PANTHER" id="PTHR10131:SF94">
    <property type="entry name" value="TNF RECEPTOR-ASSOCIATED FACTOR 4"/>
    <property type="match status" value="1"/>
</dbReference>
<evidence type="ECO:0000256" key="4">
    <source>
        <dbReference type="SAM" id="Coils"/>
    </source>
</evidence>
<name>A0A814G341_9BILA</name>
<keyword evidence="1 3" id="KW-0863">Zinc-finger</keyword>
<protein>
    <recommendedName>
        <fullName evidence="5">RING-type domain-containing protein</fullName>
    </recommendedName>
</protein>
<dbReference type="Proteomes" id="UP000663829">
    <property type="component" value="Unassembled WGS sequence"/>
</dbReference>
<evidence type="ECO:0000313" key="7">
    <source>
        <dbReference type="EMBL" id="CAF1105247.1"/>
    </source>
</evidence>
<dbReference type="OrthoDB" id="1630758at2759"/>
<gene>
    <name evidence="6" type="ORF">GPM918_LOCUS13255</name>
    <name evidence="7" type="ORF">OVA965_LOCUS19490</name>
    <name evidence="8" type="ORF">SRO942_LOCUS13255</name>
    <name evidence="9" type="ORF">TMI583_LOCUS19540</name>
</gene>
<keyword evidence="1 3" id="KW-0479">Metal-binding</keyword>
<feature type="coiled-coil region" evidence="4">
    <location>
        <begin position="167"/>
        <end position="206"/>
    </location>
</feature>
<organism evidence="6 10">
    <name type="scientific">Didymodactylos carnosus</name>
    <dbReference type="NCBI Taxonomy" id="1234261"/>
    <lineage>
        <taxon>Eukaryota</taxon>
        <taxon>Metazoa</taxon>
        <taxon>Spiralia</taxon>
        <taxon>Gnathifera</taxon>
        <taxon>Rotifera</taxon>
        <taxon>Eurotatoria</taxon>
        <taxon>Bdelloidea</taxon>
        <taxon>Philodinida</taxon>
        <taxon>Philodinidae</taxon>
        <taxon>Didymodactylos</taxon>
    </lineage>
</organism>
<evidence type="ECO:0000313" key="8">
    <source>
        <dbReference type="EMBL" id="CAF3763011.1"/>
    </source>
</evidence>
<sequence>MSLSKSDSGSISTDRISDHCLVYDICLCPICQNILWKPVACKVCENAFCSKCITTWLYKQYRSRPICPFNCNYRERKCPSILLNLLSKLKVDCRYKSIGCENIICYEALERHEDECQYQMKQCKGCEKSILLKDLDDHENECDMIDVICCKCQYVYKQKEMKNHNQIRCLENIMERKMEEALKKQQQMFEQKLKLLEENYREKLSQDGRQINNHHSNYSGDNLCIHNRKHCSVIEIKQSTIRQQKRRHNAPFNPFIFYK</sequence>
<keyword evidence="4" id="KW-0175">Coiled coil</keyword>
<dbReference type="InterPro" id="IPR001841">
    <property type="entry name" value="Znf_RING"/>
</dbReference>
<dbReference type="SUPFAM" id="SSF57850">
    <property type="entry name" value="RING/U-box"/>
    <property type="match status" value="1"/>
</dbReference>
<feature type="domain" description="RING-type" evidence="5">
    <location>
        <begin position="28"/>
        <end position="68"/>
    </location>
</feature>
<dbReference type="GO" id="GO:0008270">
    <property type="term" value="F:zinc ion binding"/>
    <property type="evidence" value="ECO:0007669"/>
    <property type="project" value="UniProtKB-KW"/>
</dbReference>
<dbReference type="EMBL" id="CAJOBC010003017">
    <property type="protein sequence ID" value="CAF3763011.1"/>
    <property type="molecule type" value="Genomic_DNA"/>
</dbReference>
<keyword evidence="10" id="KW-1185">Reference proteome</keyword>
<dbReference type="Proteomes" id="UP000681722">
    <property type="component" value="Unassembled WGS sequence"/>
</dbReference>
<reference evidence="6" key="1">
    <citation type="submission" date="2021-02" db="EMBL/GenBank/DDBJ databases">
        <authorList>
            <person name="Nowell W R."/>
        </authorList>
    </citation>
    <scope>NUCLEOTIDE SEQUENCE</scope>
</reference>
<dbReference type="Gene3D" id="3.30.40.10">
    <property type="entry name" value="Zinc/RING finger domain, C3HC4 (zinc finger)"/>
    <property type="match status" value="2"/>
</dbReference>
<dbReference type="SUPFAM" id="SSF49599">
    <property type="entry name" value="TRAF domain-like"/>
    <property type="match status" value="1"/>
</dbReference>
<dbReference type="AlphaFoldDB" id="A0A814G341"/>